<feature type="transmembrane region" description="Helical" evidence="1">
    <location>
        <begin position="118"/>
        <end position="140"/>
    </location>
</feature>
<evidence type="ECO:0000313" key="2">
    <source>
        <dbReference type="EMBL" id="HJB97374.1"/>
    </source>
</evidence>
<protein>
    <submittedName>
        <fullName evidence="2">S24/S26 family peptidase</fullName>
    </submittedName>
</protein>
<keyword evidence="1" id="KW-1133">Transmembrane helix</keyword>
<keyword evidence="1" id="KW-0472">Membrane</keyword>
<dbReference type="EMBL" id="DWXG01000016">
    <property type="protein sequence ID" value="HJB97374.1"/>
    <property type="molecule type" value="Genomic_DNA"/>
</dbReference>
<feature type="transmembrane region" description="Helical" evidence="1">
    <location>
        <begin position="6"/>
        <end position="27"/>
    </location>
</feature>
<dbReference type="CDD" id="cd06462">
    <property type="entry name" value="Peptidase_S24_S26"/>
    <property type="match status" value="1"/>
</dbReference>
<reference evidence="2" key="1">
    <citation type="journal article" date="2021" name="PeerJ">
        <title>Extensive microbial diversity within the chicken gut microbiome revealed by metagenomics and culture.</title>
        <authorList>
            <person name="Gilroy R."/>
            <person name="Ravi A."/>
            <person name="Getino M."/>
            <person name="Pursley I."/>
            <person name="Horton D.L."/>
            <person name="Alikhan N.F."/>
            <person name="Baker D."/>
            <person name="Gharbi K."/>
            <person name="Hall N."/>
            <person name="Watson M."/>
            <person name="Adriaenssens E.M."/>
            <person name="Foster-Nyarko E."/>
            <person name="Jarju S."/>
            <person name="Secka A."/>
            <person name="Antonio M."/>
            <person name="Oren A."/>
            <person name="Chaudhuri R.R."/>
            <person name="La Ragione R."/>
            <person name="Hildebrand F."/>
            <person name="Pallen M.J."/>
        </authorList>
    </citation>
    <scope>NUCLEOTIDE SEQUENCE</scope>
    <source>
        <strain evidence="2">CHK185-1770</strain>
    </source>
</reference>
<feature type="transmembrane region" description="Helical" evidence="1">
    <location>
        <begin position="146"/>
        <end position="165"/>
    </location>
</feature>
<gene>
    <name evidence="2" type="ORF">H9710_02210</name>
</gene>
<evidence type="ECO:0000313" key="3">
    <source>
        <dbReference type="Proteomes" id="UP000826793"/>
    </source>
</evidence>
<name>A0A9D2MUB6_9FIRM</name>
<accession>A0A9D2MUB6</accession>
<dbReference type="AlphaFoldDB" id="A0A9D2MUB6"/>
<sequence length="179" mass="18680">MGAIRVIRGILAAIWCCLLALSLWLTVQRQVFQQEEISLAGVTLAPVEGDAMSPTLREGDLAVAMSPSGQEPPYGMGDMVLALDGKATRLVGTVDGEFIARGDGESPDKETLLPHGNIVGKVVAVLPGAAGFVEFLSALWGPPVVLAAGILLLGLPTFLGLGKLVSEKAGPYRGRHSRP</sequence>
<reference evidence="2" key="2">
    <citation type="submission" date="2021-04" db="EMBL/GenBank/DDBJ databases">
        <authorList>
            <person name="Gilroy R."/>
        </authorList>
    </citation>
    <scope>NUCLEOTIDE SEQUENCE</scope>
    <source>
        <strain evidence="2">CHK185-1770</strain>
    </source>
</reference>
<comment type="caution">
    <text evidence="2">The sequence shown here is derived from an EMBL/GenBank/DDBJ whole genome shotgun (WGS) entry which is preliminary data.</text>
</comment>
<organism evidence="2 3">
    <name type="scientific">Candidatus Acutalibacter pullicola</name>
    <dbReference type="NCBI Taxonomy" id="2838417"/>
    <lineage>
        <taxon>Bacteria</taxon>
        <taxon>Bacillati</taxon>
        <taxon>Bacillota</taxon>
        <taxon>Clostridia</taxon>
        <taxon>Eubacteriales</taxon>
        <taxon>Acutalibacteraceae</taxon>
        <taxon>Acutalibacter</taxon>
    </lineage>
</organism>
<keyword evidence="1" id="KW-0812">Transmembrane</keyword>
<proteinExistence type="predicted"/>
<evidence type="ECO:0000256" key="1">
    <source>
        <dbReference type="SAM" id="Phobius"/>
    </source>
</evidence>
<dbReference type="Proteomes" id="UP000826793">
    <property type="component" value="Unassembled WGS sequence"/>
</dbReference>